<name>A0A139XH23_9CYAN</name>
<sequence length="68" mass="7699">MDNVHIFSKAPEFQPNIHEAKLAELLDWCQLVQDYLNSGQTEDAKFFLAQAIADAKRPVDSSRRVSPP</sequence>
<dbReference type="AlphaFoldDB" id="A0A139XH23"/>
<proteinExistence type="predicted"/>
<keyword evidence="2" id="KW-1185">Reference proteome</keyword>
<accession>A0A139XH23</accession>
<dbReference type="OrthoDB" id="489248at2"/>
<reference evidence="1 2" key="1">
    <citation type="journal article" date="2013" name="Genome Biol. Evol.">
        <title>Genomes of Stigonematalean cyanobacteria (subsection V) and the evolution of oxygenic photosynthesis from prokaryotes to plastids.</title>
        <authorList>
            <person name="Dagan T."/>
            <person name="Roettger M."/>
            <person name="Stucken K."/>
            <person name="Landan G."/>
            <person name="Koch R."/>
            <person name="Major P."/>
            <person name="Gould S.B."/>
            <person name="Goremykin V.V."/>
            <person name="Rippka R."/>
            <person name="Tandeau de Marsac N."/>
            <person name="Gugger M."/>
            <person name="Lockhart P.J."/>
            <person name="Allen J.F."/>
            <person name="Brune I."/>
            <person name="Maus I."/>
            <person name="Puhler A."/>
            <person name="Martin W.F."/>
        </authorList>
    </citation>
    <scope>NUCLEOTIDE SEQUENCE [LARGE SCALE GENOMIC DNA]</scope>
    <source>
        <strain evidence="1 2">PCC 7110</strain>
    </source>
</reference>
<dbReference type="STRING" id="128403.WA1_02300"/>
<dbReference type="Proteomes" id="UP000076925">
    <property type="component" value="Unassembled WGS sequence"/>
</dbReference>
<organism evidence="1 2">
    <name type="scientific">Scytonema hofmannii PCC 7110</name>
    <dbReference type="NCBI Taxonomy" id="128403"/>
    <lineage>
        <taxon>Bacteria</taxon>
        <taxon>Bacillati</taxon>
        <taxon>Cyanobacteriota</taxon>
        <taxon>Cyanophyceae</taxon>
        <taxon>Nostocales</taxon>
        <taxon>Scytonemataceae</taxon>
        <taxon>Scytonema</taxon>
    </lineage>
</organism>
<dbReference type="RefSeq" id="WP_017741285.1">
    <property type="nucleotide sequence ID" value="NZ_KQ976354.1"/>
</dbReference>
<protein>
    <submittedName>
        <fullName evidence="1">Uncharacterized protein</fullName>
    </submittedName>
</protein>
<gene>
    <name evidence="1" type="ORF">WA1_02300</name>
</gene>
<evidence type="ECO:0000313" key="2">
    <source>
        <dbReference type="Proteomes" id="UP000076925"/>
    </source>
</evidence>
<comment type="caution">
    <text evidence="1">The sequence shown here is derived from an EMBL/GenBank/DDBJ whole genome shotgun (WGS) entry which is preliminary data.</text>
</comment>
<evidence type="ECO:0000313" key="1">
    <source>
        <dbReference type="EMBL" id="KYC43997.1"/>
    </source>
</evidence>
<dbReference type="EMBL" id="ANNX02000012">
    <property type="protein sequence ID" value="KYC43997.1"/>
    <property type="molecule type" value="Genomic_DNA"/>
</dbReference>